<keyword evidence="6" id="KW-0413">Isomerase</keyword>
<evidence type="ECO:0000256" key="4">
    <source>
        <dbReference type="SAM" id="MobiDB-lite"/>
    </source>
</evidence>
<dbReference type="SUPFAM" id="SSF53697">
    <property type="entry name" value="SIS domain"/>
    <property type="match status" value="1"/>
</dbReference>
<dbReference type="GO" id="GO:0006047">
    <property type="term" value="P:UDP-N-acetylglucosamine metabolic process"/>
    <property type="evidence" value="ECO:0007669"/>
    <property type="project" value="TreeGrafter"/>
</dbReference>
<comment type="catalytic activity">
    <reaction evidence="1">
        <text>D-fructose 6-phosphate + L-glutamine = D-glucosamine 6-phosphate + L-glutamate</text>
        <dbReference type="Rhea" id="RHEA:13237"/>
        <dbReference type="ChEBI" id="CHEBI:29985"/>
        <dbReference type="ChEBI" id="CHEBI:58359"/>
        <dbReference type="ChEBI" id="CHEBI:58725"/>
        <dbReference type="ChEBI" id="CHEBI:61527"/>
        <dbReference type="EC" id="2.6.1.16"/>
    </reaction>
</comment>
<accession>A0A2K3UT01</accession>
<dbReference type="GO" id="GO:0006487">
    <property type="term" value="P:protein N-linked glycosylation"/>
    <property type="evidence" value="ECO:0007669"/>
    <property type="project" value="TreeGrafter"/>
</dbReference>
<reference evidence="6 7" key="1">
    <citation type="submission" date="2018-01" db="EMBL/GenBank/DDBJ databases">
        <title>Deinococcus koreensis sp. nov., a radiation-resistant bacterium isolated from river water.</title>
        <authorList>
            <person name="Choi A."/>
        </authorList>
    </citation>
    <scope>NUCLEOTIDE SEQUENCE [LARGE SCALE GENOMIC DNA]</scope>
    <source>
        <strain evidence="6 7">SJW1-2</strain>
    </source>
</reference>
<dbReference type="GO" id="GO:0006002">
    <property type="term" value="P:fructose 6-phosphate metabolic process"/>
    <property type="evidence" value="ECO:0007669"/>
    <property type="project" value="TreeGrafter"/>
</dbReference>
<protein>
    <recommendedName>
        <fullName evidence="3">Glutamine--fructose-6-phosphate aminotransferase [isomerizing]</fullName>
        <ecNumber evidence="2">2.6.1.16</ecNumber>
    </recommendedName>
</protein>
<comment type="caution">
    <text evidence="6">The sequence shown here is derived from an EMBL/GenBank/DDBJ whole genome shotgun (WGS) entry which is preliminary data.</text>
</comment>
<dbReference type="GO" id="GO:0097367">
    <property type="term" value="F:carbohydrate derivative binding"/>
    <property type="evidence" value="ECO:0007669"/>
    <property type="project" value="InterPro"/>
</dbReference>
<dbReference type="GO" id="GO:0016853">
    <property type="term" value="F:isomerase activity"/>
    <property type="evidence" value="ECO:0007669"/>
    <property type="project" value="UniProtKB-KW"/>
</dbReference>
<feature type="domain" description="SIS" evidence="5">
    <location>
        <begin position="203"/>
        <end position="342"/>
    </location>
</feature>
<proteinExistence type="predicted"/>
<evidence type="ECO:0000313" key="6">
    <source>
        <dbReference type="EMBL" id="PNY79648.1"/>
    </source>
</evidence>
<dbReference type="PANTHER" id="PTHR10937:SF0">
    <property type="entry name" value="GLUTAMINE--FRUCTOSE-6-PHOSPHATE TRANSAMINASE (ISOMERIZING)"/>
    <property type="match status" value="1"/>
</dbReference>
<evidence type="ECO:0000256" key="3">
    <source>
        <dbReference type="ARBA" id="ARBA00016090"/>
    </source>
</evidence>
<evidence type="ECO:0000256" key="1">
    <source>
        <dbReference type="ARBA" id="ARBA00001031"/>
    </source>
</evidence>
<dbReference type="Pfam" id="PF01380">
    <property type="entry name" value="SIS"/>
    <property type="match status" value="1"/>
</dbReference>
<dbReference type="AlphaFoldDB" id="A0A2K3UT01"/>
<dbReference type="PROSITE" id="PS51464">
    <property type="entry name" value="SIS"/>
    <property type="match status" value="1"/>
</dbReference>
<dbReference type="PANTHER" id="PTHR10937">
    <property type="entry name" value="GLUCOSAMINE--FRUCTOSE-6-PHOSPHATE AMINOTRANSFERASE, ISOMERIZING"/>
    <property type="match status" value="1"/>
</dbReference>
<dbReference type="InterPro" id="IPR035490">
    <property type="entry name" value="GlmS/FrlB_SIS"/>
</dbReference>
<keyword evidence="7" id="KW-1185">Reference proteome</keyword>
<dbReference type="RefSeq" id="WP_103313632.1">
    <property type="nucleotide sequence ID" value="NZ_PPPD01000002.1"/>
</dbReference>
<feature type="region of interest" description="Disordered" evidence="4">
    <location>
        <begin position="1"/>
        <end position="21"/>
    </location>
</feature>
<evidence type="ECO:0000256" key="2">
    <source>
        <dbReference type="ARBA" id="ARBA00012916"/>
    </source>
</evidence>
<dbReference type="CDD" id="cd05009">
    <property type="entry name" value="SIS_GlmS_GlmD_2"/>
    <property type="match status" value="1"/>
</dbReference>
<dbReference type="Gene3D" id="3.40.50.10490">
    <property type="entry name" value="Glucose-6-phosphate isomerase like protein, domain 1"/>
    <property type="match status" value="2"/>
</dbReference>
<dbReference type="EC" id="2.6.1.16" evidence="2"/>
<evidence type="ECO:0000313" key="7">
    <source>
        <dbReference type="Proteomes" id="UP000236379"/>
    </source>
</evidence>
<sequence>MTDTAPPTGTAPPTDPAPSTGLSLILGEMARQRGDALGSLADPQVQARARDLAHAARDSGRLLLLGMGASHFVNRMAEPEYRRLGLDATAMPLSEALYTPLPPGPRAALIASQSGASGEVGRYLQTPAQDERRFGLTLDPHSPLAQALPCLIGPGGAERGFAATRSLVLSVALHAAVLEALGQESGSVRAALESPDTLDLTPALDTLRSADTLVFVGRAELTGLAEVCALHAAELARVPALGFEGGQFRHGPIELLRPGLGVVLLRTGGPSADLTDTLARQCVEAGLRPVVLDCAGGEAVPGTVWLALAPGRGLAAVLNAVFPLQRLLLDFASDRVRQVGKPRHARKVTLER</sequence>
<dbReference type="InterPro" id="IPR001347">
    <property type="entry name" value="SIS_dom"/>
</dbReference>
<name>A0A2K3UT01_9DEIO</name>
<gene>
    <name evidence="6" type="ORF">CVO96_16925</name>
</gene>
<dbReference type="InterPro" id="IPR046348">
    <property type="entry name" value="SIS_dom_sf"/>
</dbReference>
<dbReference type="OrthoDB" id="7874969at2"/>
<dbReference type="EMBL" id="PPPD01000002">
    <property type="protein sequence ID" value="PNY79648.1"/>
    <property type="molecule type" value="Genomic_DNA"/>
</dbReference>
<evidence type="ECO:0000259" key="5">
    <source>
        <dbReference type="PROSITE" id="PS51464"/>
    </source>
</evidence>
<dbReference type="GO" id="GO:0004360">
    <property type="term" value="F:glutamine-fructose-6-phosphate transaminase (isomerizing) activity"/>
    <property type="evidence" value="ECO:0007669"/>
    <property type="project" value="UniProtKB-EC"/>
</dbReference>
<dbReference type="Proteomes" id="UP000236379">
    <property type="component" value="Unassembled WGS sequence"/>
</dbReference>
<organism evidence="6 7">
    <name type="scientific">Deinococcus koreensis</name>
    <dbReference type="NCBI Taxonomy" id="2054903"/>
    <lineage>
        <taxon>Bacteria</taxon>
        <taxon>Thermotogati</taxon>
        <taxon>Deinococcota</taxon>
        <taxon>Deinococci</taxon>
        <taxon>Deinococcales</taxon>
        <taxon>Deinococcaceae</taxon>
        <taxon>Deinococcus</taxon>
    </lineage>
</organism>